<proteinExistence type="predicted"/>
<sequence length="284" mass="30326">MAQTKLANLINPQVMADIIDAKISKKIVVTPFAKIDTTLEGVAGNTISVPTYAYIGDAEDVAEGVACGTTTLTATTTTATVKKAMKAIELTDEAVLSGYGDPIGQATSQLAKSIASKVDNDCMAALLGVTTLNFDGSTSKISYNGVVDAIDLFEEEVNGEKVMFVNPKQLTDLRKDSNFISADKYTGNVIMTGEVGMICNTHIVPSKKVVLDATSAFYTCPIVKLETDAEVDSEAPALTIYLKRNVNLETERETLKRSTTLSVDEIYTAVVSNASKVVLAKFKK</sequence>
<comment type="caution">
    <text evidence="1">The sequence shown here is derived from an EMBL/GenBank/DDBJ whole genome shotgun (WGS) entry which is preliminary data.</text>
</comment>
<name>A0A9X4AZN7_9CLOT</name>
<dbReference type="NCBIfam" id="TIGR04387">
    <property type="entry name" value="capsid_maj_N4"/>
    <property type="match status" value="1"/>
</dbReference>
<dbReference type="EMBL" id="JAMRYU010000006">
    <property type="protein sequence ID" value="MDC4240054.1"/>
    <property type="molecule type" value="Genomic_DNA"/>
</dbReference>
<evidence type="ECO:0000313" key="1">
    <source>
        <dbReference type="EMBL" id="MDC4240054.1"/>
    </source>
</evidence>
<keyword evidence="2" id="KW-1185">Reference proteome</keyword>
<accession>A0A9X4AZN7</accession>
<dbReference type="RefSeq" id="WP_272470236.1">
    <property type="nucleotide sequence ID" value="NZ_JAMRYU010000006.1"/>
</dbReference>
<gene>
    <name evidence="1" type="ORF">NE398_07745</name>
</gene>
<protein>
    <submittedName>
        <fullName evidence="1">N4-gp56 family major capsid protein</fullName>
    </submittedName>
</protein>
<dbReference type="Proteomes" id="UP001141183">
    <property type="component" value="Unassembled WGS sequence"/>
</dbReference>
<organism evidence="1 2">
    <name type="scientific">Clostridium tertium</name>
    <dbReference type="NCBI Taxonomy" id="1559"/>
    <lineage>
        <taxon>Bacteria</taxon>
        <taxon>Bacillati</taxon>
        <taxon>Bacillota</taxon>
        <taxon>Clostridia</taxon>
        <taxon>Eubacteriales</taxon>
        <taxon>Clostridiaceae</taxon>
        <taxon>Clostridium</taxon>
    </lineage>
</organism>
<dbReference type="AlphaFoldDB" id="A0A9X4AZN7"/>
<dbReference type="SUPFAM" id="SSF56563">
    <property type="entry name" value="Major capsid protein gp5"/>
    <property type="match status" value="1"/>
</dbReference>
<evidence type="ECO:0000313" key="2">
    <source>
        <dbReference type="Proteomes" id="UP001141183"/>
    </source>
</evidence>
<dbReference type="Pfam" id="PF25209">
    <property type="entry name" value="Phage_capsid_4"/>
    <property type="match status" value="1"/>
</dbReference>
<reference evidence="1" key="1">
    <citation type="submission" date="2022-05" db="EMBL/GenBank/DDBJ databases">
        <title>Draft genome sequence of Clostridium tertium strain CP3 isolated from Peru.</title>
        <authorList>
            <person name="Hurtado R."/>
            <person name="Lima L."/>
            <person name="Sousa T."/>
            <person name="Jaiswal A.K."/>
            <person name="Tiwari S."/>
            <person name="Maturrano L."/>
            <person name="Brenig B."/>
            <person name="Azevedo V."/>
        </authorList>
    </citation>
    <scope>NUCLEOTIDE SEQUENCE</scope>
    <source>
        <strain evidence="1">CP3</strain>
    </source>
</reference>